<evidence type="ECO:0000256" key="2">
    <source>
        <dbReference type="PIRSR" id="PIRSR622684-1"/>
    </source>
</evidence>
<dbReference type="InterPro" id="IPR029344">
    <property type="entry name" value="SLBP_RNA_bind"/>
</dbReference>
<feature type="active site" evidence="2 3">
    <location>
        <position position="958"/>
    </location>
</feature>
<feature type="region of interest" description="Disordered" evidence="4">
    <location>
        <begin position="330"/>
        <end position="360"/>
    </location>
</feature>
<feature type="region of interest" description="Disordered" evidence="4">
    <location>
        <begin position="456"/>
        <end position="480"/>
    </location>
</feature>
<dbReference type="PROSITE" id="PS00139">
    <property type="entry name" value="THIOL_PROTEASE_CYS"/>
    <property type="match status" value="1"/>
</dbReference>
<feature type="domain" description="Calpain catalytic" evidence="5">
    <location>
        <begin position="755"/>
        <end position="1038"/>
    </location>
</feature>
<dbReference type="EMBL" id="JABANP010000222">
    <property type="protein sequence ID" value="KAF4686427.1"/>
    <property type="molecule type" value="Genomic_DNA"/>
</dbReference>
<protein>
    <recommendedName>
        <fullName evidence="5">Calpain catalytic domain-containing protein</fullName>
    </recommendedName>
</protein>
<comment type="similarity">
    <text evidence="1">Belongs to the peptidase C2 family.</text>
</comment>
<dbReference type="Proteomes" id="UP000541610">
    <property type="component" value="Unassembled WGS sequence"/>
</dbReference>
<proteinExistence type="inferred from homology"/>
<feature type="region of interest" description="Disordered" evidence="4">
    <location>
        <begin position="39"/>
        <end position="68"/>
    </location>
</feature>
<dbReference type="Pfam" id="PF00648">
    <property type="entry name" value="Peptidase_C2"/>
    <property type="match status" value="1"/>
</dbReference>
<gene>
    <name evidence="6" type="ORF">FOZ60_005302</name>
</gene>
<keyword evidence="3" id="KW-0645">Protease</keyword>
<dbReference type="Pfam" id="PF15247">
    <property type="entry name" value="SLBP_RNA_bind"/>
    <property type="match status" value="2"/>
</dbReference>
<feature type="region of interest" description="Disordered" evidence="4">
    <location>
        <begin position="525"/>
        <end position="573"/>
    </location>
</feature>
<feature type="region of interest" description="Disordered" evidence="4">
    <location>
        <begin position="249"/>
        <end position="273"/>
    </location>
</feature>
<dbReference type="InterPro" id="IPR000169">
    <property type="entry name" value="Pept_cys_AS"/>
</dbReference>
<dbReference type="InterPro" id="IPR022684">
    <property type="entry name" value="Calpain_cysteine_protease"/>
</dbReference>
<feature type="compositionally biased region" description="Basic residues" evidence="4">
    <location>
        <begin position="542"/>
        <end position="554"/>
    </location>
</feature>
<sequence length="1331" mass="146268">MTSTVVPDSAPAKGSWRSDSIVTSGICWADLDSSDDSMSFPGASAVATKPEVRPTVSPTASPCRQNSTEVSELSRKLFRLTRAAEGKGAPSRGFGFLMNMSHNMLPDDSKDSRSMLMSGLEDTKRSHKRCLSSSGVGVITGDTSTASKFRRVANGDRLAAGPSSFPEPGRDPVFGHESSGGEKNSRDLGPDGSTRRKRYRVARRRQSIAGGPEQRLEEASEEQWQLRFEQRAKQVEIGKKTESYVAYRTAVSPSRRRPFVDPVTPDPTSKLSKRAFEAQLRRWRKSLHSLEIHAEQMHPLPPRLSAHPLPALAPIEERPTKLSWVEMSMEEDSFGKDPESPQRGARSERPEPAKPSKVCWADFGSDDSFSMPVPPINRRTVVRGNTTFPKAAPLDAQDSYLEPPTDSSKLAVGVAGLTTAPEESRPAGFGFLMNNTRIVIPEDSKGSVTGGELFSNLPGQLEDSKRPAAKRLSSASANGELETASKFRKLNSGFRDMAKGPSFFPDPNADVKLDPIFGGDHPVRAEEAATEDGGKTPLTEQRRRRPVLRSRRRTTGGSAAKTPLSEVPATEEQWRARAEQRAKQIEIGKMTENYLAYRAAVTPRKRNPTVDPITPDPNERVSKRAFDGELKQWRKKLHSVEASPRQQGVRWYCVTCDKWYPAGVSTCASCGSGPPKERIRCRGCKRMLEFIISRPPAMLVACQACKVFTPVNGERSKDGVIDPTRQSIRSADDAATVARARLSFITETCLNLNQSFVDDEFPPSPLSLFKHGHQGATTTTNVHSRWGEVAALPWLRPGPGYALFDPATGPVPEDVLQGALGDCWMLSALAALCQQRPSLVKDLFPYQASFAASKGSRVLWVSLLEKAYAKLSGSYEAIEAGTASEGLTMLTGWPCISYHLQPGRPGTNEGREVTQVDDDVLWGSLVSHAGVHIMCASCGFVDGVGKEEYEAMGLFSEHCYTILKVVALDGLRLLKLRNPWGSRVWRGPYGPSSAEWTAELQSRLQSATQEPPTGQGIFWISLADLRRYFCSVTVCLHEDSWSEARTPTMPFPSVLSHPAVPAAEISSFANSQANLAVFQSSDRSAENSAFPNDIGIVLFRRRPAPNSNVLDYVASSPRSTQSTVQLDTWLYSHTQEETNDVETRFLAVILTFNHRAGSVTRRRREFTLGVFSAKPVIVRDLLVGFAMERTALAAHIAATGSCQINHGFYLYTAYDAGYSVYVVNTSNRAVYFEATVANAVNLSSSRGWASNSDGSNIAISTHDLILPGQAMIVLIVSDWGGGFRYMHNYRYTFMQRWSADQVFHTPPIEEESIHQPFACGPNSSQPLIRYP</sequence>
<dbReference type="SUPFAM" id="SSF54001">
    <property type="entry name" value="Cysteine proteinases"/>
    <property type="match status" value="1"/>
</dbReference>
<dbReference type="OrthoDB" id="268518at2759"/>
<keyword evidence="3" id="KW-0378">Hydrolase</keyword>
<evidence type="ECO:0000256" key="1">
    <source>
        <dbReference type="ARBA" id="ARBA00007623"/>
    </source>
</evidence>
<feature type="active site" evidence="2 3">
    <location>
        <position position="823"/>
    </location>
</feature>
<dbReference type="Gene3D" id="1.10.8.1120">
    <property type="entry name" value="Histone RNA hairpin-binding protein RNA-binding domain"/>
    <property type="match status" value="2"/>
</dbReference>
<dbReference type="GO" id="GO:0003723">
    <property type="term" value="F:RNA binding"/>
    <property type="evidence" value="ECO:0007669"/>
    <property type="project" value="InterPro"/>
</dbReference>
<evidence type="ECO:0000313" key="6">
    <source>
        <dbReference type="EMBL" id="KAF4686427.1"/>
    </source>
</evidence>
<feature type="compositionally biased region" description="Basic and acidic residues" evidence="4">
    <location>
        <begin position="168"/>
        <end position="189"/>
    </location>
</feature>
<evidence type="ECO:0000256" key="3">
    <source>
        <dbReference type="PROSITE-ProRule" id="PRU00239"/>
    </source>
</evidence>
<name>A0A7J6NSC5_PEROL</name>
<dbReference type="PANTHER" id="PTHR10183:SF382">
    <property type="entry name" value="CALPAIN-15"/>
    <property type="match status" value="1"/>
</dbReference>
<keyword evidence="3" id="KW-0788">Thiol protease</keyword>
<feature type="compositionally biased region" description="Polar residues" evidence="4">
    <location>
        <begin position="56"/>
        <end position="68"/>
    </location>
</feature>
<dbReference type="PROSITE" id="PS50203">
    <property type="entry name" value="CALPAIN_CAT"/>
    <property type="match status" value="1"/>
</dbReference>
<evidence type="ECO:0000256" key="4">
    <source>
        <dbReference type="SAM" id="MobiDB-lite"/>
    </source>
</evidence>
<dbReference type="GO" id="GO:0004198">
    <property type="term" value="F:calcium-dependent cysteine-type endopeptidase activity"/>
    <property type="evidence" value="ECO:0007669"/>
    <property type="project" value="InterPro"/>
</dbReference>
<dbReference type="CDD" id="cd00044">
    <property type="entry name" value="CysPc"/>
    <property type="match status" value="1"/>
</dbReference>
<dbReference type="SMART" id="SM00230">
    <property type="entry name" value="CysPc"/>
    <property type="match status" value="1"/>
</dbReference>
<dbReference type="InterPro" id="IPR001300">
    <property type="entry name" value="Peptidase_C2_calpain_cat"/>
</dbReference>
<accession>A0A7J6NSC5</accession>
<evidence type="ECO:0000259" key="5">
    <source>
        <dbReference type="PROSITE" id="PS50203"/>
    </source>
</evidence>
<feature type="active site" evidence="2 3">
    <location>
        <position position="978"/>
    </location>
</feature>
<comment type="caution">
    <text evidence="6">The sequence shown here is derived from an EMBL/GenBank/DDBJ whole genome shotgun (WGS) entry which is preliminary data.</text>
</comment>
<evidence type="ECO:0000313" key="7">
    <source>
        <dbReference type="Proteomes" id="UP000541610"/>
    </source>
</evidence>
<dbReference type="InterPro" id="IPR038765">
    <property type="entry name" value="Papain-like_cys_pep_sf"/>
</dbReference>
<reference evidence="6 7" key="1">
    <citation type="submission" date="2020-04" db="EMBL/GenBank/DDBJ databases">
        <title>Perkinsus olseni comparative genomics.</title>
        <authorList>
            <person name="Bogema D.R."/>
        </authorList>
    </citation>
    <scope>NUCLEOTIDE SEQUENCE [LARGE SCALE GENOMIC DNA]</scope>
    <source>
        <strain evidence="6">00978-12</strain>
    </source>
</reference>
<organism evidence="6 7">
    <name type="scientific">Perkinsus olseni</name>
    <name type="common">Perkinsus atlanticus</name>
    <dbReference type="NCBI Taxonomy" id="32597"/>
    <lineage>
        <taxon>Eukaryota</taxon>
        <taxon>Sar</taxon>
        <taxon>Alveolata</taxon>
        <taxon>Perkinsozoa</taxon>
        <taxon>Perkinsea</taxon>
        <taxon>Perkinsida</taxon>
        <taxon>Perkinsidae</taxon>
        <taxon>Perkinsus</taxon>
    </lineage>
</organism>
<dbReference type="PANTHER" id="PTHR10183">
    <property type="entry name" value="CALPAIN"/>
    <property type="match status" value="1"/>
</dbReference>
<dbReference type="InterPro" id="IPR038294">
    <property type="entry name" value="SLBP_RNA_bind_sf"/>
</dbReference>
<feature type="compositionally biased region" description="Basic residues" evidence="4">
    <location>
        <begin position="195"/>
        <end position="206"/>
    </location>
</feature>
<feature type="compositionally biased region" description="Basic and acidic residues" evidence="4">
    <location>
        <begin position="333"/>
        <end position="354"/>
    </location>
</feature>
<dbReference type="GO" id="GO:0006508">
    <property type="term" value="P:proteolysis"/>
    <property type="evidence" value="ECO:0007669"/>
    <property type="project" value="UniProtKB-KW"/>
</dbReference>
<dbReference type="Gene3D" id="3.90.70.10">
    <property type="entry name" value="Cysteine proteinases"/>
    <property type="match status" value="1"/>
</dbReference>
<feature type="region of interest" description="Disordered" evidence="4">
    <location>
        <begin position="150"/>
        <end position="219"/>
    </location>
</feature>